<dbReference type="Proteomes" id="UP000192455">
    <property type="component" value="Unassembled WGS sequence"/>
</dbReference>
<dbReference type="EMBL" id="FTPS01000001">
    <property type="protein sequence ID" value="SIT77937.1"/>
    <property type="molecule type" value="Genomic_DNA"/>
</dbReference>
<feature type="transmembrane region" description="Helical" evidence="2">
    <location>
        <begin position="40"/>
        <end position="62"/>
    </location>
</feature>
<gene>
    <name evidence="3" type="ORF">SAMN05421849_0858</name>
</gene>
<keyword evidence="2" id="KW-0472">Membrane</keyword>
<feature type="region of interest" description="Disordered" evidence="1">
    <location>
        <begin position="74"/>
        <end position="94"/>
    </location>
</feature>
<protein>
    <submittedName>
        <fullName evidence="3">Uncharacterized protein</fullName>
    </submittedName>
</protein>
<keyword evidence="2" id="KW-0812">Transmembrane</keyword>
<evidence type="ECO:0000256" key="1">
    <source>
        <dbReference type="SAM" id="MobiDB-lite"/>
    </source>
</evidence>
<organism evidence="3 4">
    <name type="scientific">Pontibaca methylaminivorans</name>
    <dbReference type="NCBI Taxonomy" id="515897"/>
    <lineage>
        <taxon>Bacteria</taxon>
        <taxon>Pseudomonadati</taxon>
        <taxon>Pseudomonadota</taxon>
        <taxon>Alphaproteobacteria</taxon>
        <taxon>Rhodobacterales</taxon>
        <taxon>Roseobacteraceae</taxon>
        <taxon>Pontibaca</taxon>
    </lineage>
</organism>
<evidence type="ECO:0000313" key="4">
    <source>
        <dbReference type="Proteomes" id="UP000192455"/>
    </source>
</evidence>
<name>A0A1R3WJ36_9RHOB</name>
<sequence>MADGTADRSRWSRALPVYGLTGLGGLLGIFWVNASAHASPILGIGLGALAGRLVAALVVWLVEARELRRTAAVRAGAESAGRDGAAEPEDPPAG</sequence>
<keyword evidence="2" id="KW-1133">Transmembrane helix</keyword>
<evidence type="ECO:0000256" key="2">
    <source>
        <dbReference type="SAM" id="Phobius"/>
    </source>
</evidence>
<dbReference type="RefSeq" id="WP_076647835.1">
    <property type="nucleotide sequence ID" value="NZ_FTPS01000001.1"/>
</dbReference>
<evidence type="ECO:0000313" key="3">
    <source>
        <dbReference type="EMBL" id="SIT77937.1"/>
    </source>
</evidence>
<dbReference type="AlphaFoldDB" id="A0A1R3WJ36"/>
<keyword evidence="4" id="KW-1185">Reference proteome</keyword>
<feature type="transmembrane region" description="Helical" evidence="2">
    <location>
        <begin position="15"/>
        <end position="34"/>
    </location>
</feature>
<reference evidence="3 4" key="1">
    <citation type="submission" date="2017-01" db="EMBL/GenBank/DDBJ databases">
        <authorList>
            <person name="Mah S.A."/>
            <person name="Swanson W.J."/>
            <person name="Moy G.W."/>
            <person name="Vacquier V.D."/>
        </authorList>
    </citation>
    <scope>NUCLEOTIDE SEQUENCE [LARGE SCALE GENOMIC DNA]</scope>
    <source>
        <strain evidence="3 4">DSM 21219</strain>
    </source>
</reference>
<accession>A0A1R3WJ36</accession>
<dbReference type="STRING" id="515897.SAMN05421849_0858"/>
<proteinExistence type="predicted"/>